<keyword evidence="1" id="KW-0614">Plasmid</keyword>
<evidence type="ECO:0000313" key="1">
    <source>
        <dbReference type="EMBL" id="CRY95770.1"/>
    </source>
</evidence>
<geneLocation type="plasmid" evidence="1">
    <name>pRGFK0764</name>
</geneLocation>
<accession>A0A0H5Q305</accession>
<proteinExistence type="predicted"/>
<reference evidence="1" key="2">
    <citation type="submission" date="2015-07" db="EMBL/GenBank/DDBJ databases">
        <title>Plasmids, circular viruses and viroids from rat gut.</title>
        <authorList>
            <person name="Jorgensen T.J."/>
            <person name="Hansen M.A."/>
            <person name="Xu Z."/>
            <person name="Tabak M.A."/>
            <person name="Sorensen S.J."/>
            <person name="Hansen L.H."/>
        </authorList>
    </citation>
    <scope>NUCLEOTIDE SEQUENCE</scope>
    <source>
        <plasmid evidence="1">pRGFK0764</plasmid>
    </source>
</reference>
<name>A0A0H5Q305_9ZZZZ</name>
<sequence>MFLTLISLYSCDDNDNPIVIPTIGNVTVGNETIEYKIENTSLFVGDTFRIYLSKNTSLDTGVILYLNDDVMVEIKSFPYTFEKIMSTAGKYKLTVSAGFIDEYGNIKVSVDSSSNYDIEVQ</sequence>
<organism evidence="1">
    <name type="scientific">uncultured prokaryote</name>
    <dbReference type="NCBI Taxonomy" id="198431"/>
    <lineage>
        <taxon>unclassified sequences</taxon>
        <taxon>environmental samples</taxon>
    </lineage>
</organism>
<reference evidence="1" key="1">
    <citation type="submission" date="2015-06" db="EMBL/GenBank/DDBJ databases">
        <authorList>
            <person name="Joergensen T."/>
        </authorList>
    </citation>
    <scope>NUCLEOTIDE SEQUENCE</scope>
    <source>
        <plasmid evidence="1">pRGFK0764</plasmid>
    </source>
</reference>
<protein>
    <submittedName>
        <fullName evidence="1">Uncharacterized protein</fullName>
    </submittedName>
</protein>
<dbReference type="AlphaFoldDB" id="A0A0H5Q305"/>
<dbReference type="EMBL" id="LN853373">
    <property type="protein sequence ID" value="CRY95770.1"/>
    <property type="molecule type" value="Genomic_DNA"/>
</dbReference>